<dbReference type="Proteomes" id="UP000177053">
    <property type="component" value="Unassembled WGS sequence"/>
</dbReference>
<organism evidence="2 3">
    <name type="scientific">Candidatus Woesebacteria bacterium RBG_16_34_12</name>
    <dbReference type="NCBI Taxonomy" id="1802480"/>
    <lineage>
        <taxon>Bacteria</taxon>
        <taxon>Candidatus Woeseibacteriota</taxon>
    </lineage>
</organism>
<dbReference type="EMBL" id="MGFS01000004">
    <property type="protein sequence ID" value="OGM12031.1"/>
    <property type="molecule type" value="Genomic_DNA"/>
</dbReference>
<accession>A0A1F7XAK7</accession>
<name>A0A1F7XAK7_9BACT</name>
<keyword evidence="1" id="KW-1133">Transmembrane helix</keyword>
<proteinExistence type="predicted"/>
<feature type="transmembrane region" description="Helical" evidence="1">
    <location>
        <begin position="85"/>
        <end position="102"/>
    </location>
</feature>
<evidence type="ECO:0000313" key="2">
    <source>
        <dbReference type="EMBL" id="OGM12031.1"/>
    </source>
</evidence>
<feature type="transmembrane region" description="Helical" evidence="1">
    <location>
        <begin position="60"/>
        <end position="79"/>
    </location>
</feature>
<keyword evidence="1" id="KW-0812">Transmembrane</keyword>
<dbReference type="AlphaFoldDB" id="A0A1F7XAK7"/>
<comment type="caution">
    <text evidence="2">The sequence shown here is derived from an EMBL/GenBank/DDBJ whole genome shotgun (WGS) entry which is preliminary data.</text>
</comment>
<gene>
    <name evidence="2" type="ORF">A2Z22_01855</name>
</gene>
<sequence>MRDWLYISIWLGSLVLAGYLGISYSPTVAIATIVIKDIFIFIFALLIWKKYIGLWEQHNDSLSSLLFVSYVVDSTAIAWYLRNGILIILADICLLLLILIWERREFLKRLMRR</sequence>
<protein>
    <submittedName>
        <fullName evidence="2">Uncharacterized protein</fullName>
    </submittedName>
</protein>
<keyword evidence="1" id="KW-0472">Membrane</keyword>
<feature type="transmembrane region" description="Helical" evidence="1">
    <location>
        <begin position="5"/>
        <end position="22"/>
    </location>
</feature>
<reference evidence="2 3" key="1">
    <citation type="journal article" date="2016" name="Nat. Commun.">
        <title>Thousands of microbial genomes shed light on interconnected biogeochemical processes in an aquifer system.</title>
        <authorList>
            <person name="Anantharaman K."/>
            <person name="Brown C.T."/>
            <person name="Hug L.A."/>
            <person name="Sharon I."/>
            <person name="Castelle C.J."/>
            <person name="Probst A.J."/>
            <person name="Thomas B.C."/>
            <person name="Singh A."/>
            <person name="Wilkins M.J."/>
            <person name="Karaoz U."/>
            <person name="Brodie E.L."/>
            <person name="Williams K.H."/>
            <person name="Hubbard S.S."/>
            <person name="Banfield J.F."/>
        </authorList>
    </citation>
    <scope>NUCLEOTIDE SEQUENCE [LARGE SCALE GENOMIC DNA]</scope>
</reference>
<evidence type="ECO:0000313" key="3">
    <source>
        <dbReference type="Proteomes" id="UP000177053"/>
    </source>
</evidence>
<feature type="transmembrane region" description="Helical" evidence="1">
    <location>
        <begin position="28"/>
        <end position="48"/>
    </location>
</feature>
<evidence type="ECO:0000256" key="1">
    <source>
        <dbReference type="SAM" id="Phobius"/>
    </source>
</evidence>